<sequence>MVHITTNRPVGAFVRLDRGSLYVCTVPLLNGKFHWSLIHITDGGVATRHHWAAVGANPRGRETYMQQTLPRGPLTASATQILGYFKVTAYQTGDGVVRDPEGLKEVCKSVFPQSYPTAEENRQHDMSCRTWVTNVLQGLGIERGQALMVEQAVTSRSQACETRYLRSYLNSEPYQITIDEI</sequence>
<evidence type="ECO:0000313" key="2">
    <source>
        <dbReference type="Proteomes" id="UP000054018"/>
    </source>
</evidence>
<organism evidence="1 2">
    <name type="scientific">Pisolithus microcarpus 441</name>
    <dbReference type="NCBI Taxonomy" id="765257"/>
    <lineage>
        <taxon>Eukaryota</taxon>
        <taxon>Fungi</taxon>
        <taxon>Dikarya</taxon>
        <taxon>Basidiomycota</taxon>
        <taxon>Agaricomycotina</taxon>
        <taxon>Agaricomycetes</taxon>
        <taxon>Agaricomycetidae</taxon>
        <taxon>Boletales</taxon>
        <taxon>Sclerodermatineae</taxon>
        <taxon>Pisolithaceae</taxon>
        <taxon>Pisolithus</taxon>
    </lineage>
</organism>
<dbReference type="Proteomes" id="UP000054018">
    <property type="component" value="Unassembled WGS sequence"/>
</dbReference>
<reference evidence="2" key="2">
    <citation type="submission" date="2015-01" db="EMBL/GenBank/DDBJ databases">
        <title>Evolutionary Origins and Diversification of the Mycorrhizal Mutualists.</title>
        <authorList>
            <consortium name="DOE Joint Genome Institute"/>
            <consortium name="Mycorrhizal Genomics Consortium"/>
            <person name="Kohler A."/>
            <person name="Kuo A."/>
            <person name="Nagy L.G."/>
            <person name="Floudas D."/>
            <person name="Copeland A."/>
            <person name="Barry K.W."/>
            <person name="Cichocki N."/>
            <person name="Veneault-Fourrey C."/>
            <person name="LaButti K."/>
            <person name="Lindquist E.A."/>
            <person name="Lipzen A."/>
            <person name="Lundell T."/>
            <person name="Morin E."/>
            <person name="Murat C."/>
            <person name="Riley R."/>
            <person name="Ohm R."/>
            <person name="Sun H."/>
            <person name="Tunlid A."/>
            <person name="Henrissat B."/>
            <person name="Grigoriev I.V."/>
            <person name="Hibbett D.S."/>
            <person name="Martin F."/>
        </authorList>
    </citation>
    <scope>NUCLEOTIDE SEQUENCE [LARGE SCALE GENOMIC DNA]</scope>
    <source>
        <strain evidence="2">441</strain>
    </source>
</reference>
<keyword evidence="2" id="KW-1185">Reference proteome</keyword>
<proteinExistence type="predicted"/>
<reference evidence="1 2" key="1">
    <citation type="submission" date="2014-04" db="EMBL/GenBank/DDBJ databases">
        <authorList>
            <consortium name="DOE Joint Genome Institute"/>
            <person name="Kuo A."/>
            <person name="Kohler A."/>
            <person name="Costa M.D."/>
            <person name="Nagy L.G."/>
            <person name="Floudas D."/>
            <person name="Copeland A."/>
            <person name="Barry K.W."/>
            <person name="Cichocki N."/>
            <person name="Veneault-Fourrey C."/>
            <person name="LaButti K."/>
            <person name="Lindquist E.A."/>
            <person name="Lipzen A."/>
            <person name="Lundell T."/>
            <person name="Morin E."/>
            <person name="Murat C."/>
            <person name="Sun H."/>
            <person name="Tunlid A."/>
            <person name="Henrissat B."/>
            <person name="Grigoriev I.V."/>
            <person name="Hibbett D.S."/>
            <person name="Martin F."/>
            <person name="Nordberg H.P."/>
            <person name="Cantor M.N."/>
            <person name="Hua S.X."/>
        </authorList>
    </citation>
    <scope>NUCLEOTIDE SEQUENCE [LARGE SCALE GENOMIC DNA]</scope>
    <source>
        <strain evidence="1 2">441</strain>
    </source>
</reference>
<protein>
    <submittedName>
        <fullName evidence="1">Uncharacterized protein</fullName>
    </submittedName>
</protein>
<accession>A0A0C9ZJV4</accession>
<dbReference type="EMBL" id="KN833736">
    <property type="protein sequence ID" value="KIK22752.1"/>
    <property type="molecule type" value="Genomic_DNA"/>
</dbReference>
<dbReference type="OrthoDB" id="2603374at2759"/>
<dbReference type="AlphaFoldDB" id="A0A0C9ZJV4"/>
<evidence type="ECO:0000313" key="1">
    <source>
        <dbReference type="EMBL" id="KIK22752.1"/>
    </source>
</evidence>
<name>A0A0C9ZJV4_9AGAM</name>
<dbReference type="HOGENOM" id="CLU_102259_1_0_1"/>
<gene>
    <name evidence="1" type="ORF">PISMIDRAFT_494732</name>
</gene>